<dbReference type="Proteomes" id="UP000552241">
    <property type="component" value="Unassembled WGS sequence"/>
</dbReference>
<feature type="chain" id="PRO_5032595133" evidence="1">
    <location>
        <begin position="21"/>
        <end position="179"/>
    </location>
</feature>
<comment type="caution">
    <text evidence="2">The sequence shown here is derived from an EMBL/GenBank/DDBJ whole genome shotgun (WGS) entry which is preliminary data.</text>
</comment>
<dbReference type="AlphaFoldDB" id="A0A838ZPH0"/>
<accession>A0A838ZPH0</accession>
<evidence type="ECO:0000256" key="1">
    <source>
        <dbReference type="SAM" id="SignalP"/>
    </source>
</evidence>
<organism evidence="2 3">
    <name type="scientific">Moheibacter lacus</name>
    <dbReference type="NCBI Taxonomy" id="2745851"/>
    <lineage>
        <taxon>Bacteria</taxon>
        <taxon>Pseudomonadati</taxon>
        <taxon>Bacteroidota</taxon>
        <taxon>Flavobacteriia</taxon>
        <taxon>Flavobacteriales</taxon>
        <taxon>Weeksellaceae</taxon>
        <taxon>Moheibacter</taxon>
    </lineage>
</organism>
<evidence type="ECO:0000313" key="3">
    <source>
        <dbReference type="Proteomes" id="UP000552241"/>
    </source>
</evidence>
<feature type="signal peptide" evidence="1">
    <location>
        <begin position="1"/>
        <end position="20"/>
    </location>
</feature>
<reference evidence="2 3" key="1">
    <citation type="submission" date="2020-07" db="EMBL/GenBank/DDBJ databases">
        <title>Moheibacter lacus sp. nov., a member of the family Flavobacteriaceae isolated from freshwater lake sediment.</title>
        <authorList>
            <person name="Liu Y."/>
        </authorList>
    </citation>
    <scope>NUCLEOTIDE SEQUENCE [LARGE SCALE GENOMIC DNA]</scope>
    <source>
        <strain evidence="2 3">BDHS18</strain>
    </source>
</reference>
<keyword evidence="3" id="KW-1185">Reference proteome</keyword>
<keyword evidence="1" id="KW-0732">Signal</keyword>
<name>A0A838ZPH0_9FLAO</name>
<dbReference type="RefSeq" id="WP_182043258.1">
    <property type="nucleotide sequence ID" value="NZ_JACDZE010000001.1"/>
</dbReference>
<dbReference type="EMBL" id="JACDZE010000001">
    <property type="protein sequence ID" value="MBA5629716.1"/>
    <property type="molecule type" value="Genomic_DNA"/>
</dbReference>
<protein>
    <submittedName>
        <fullName evidence="2">Uncharacterized protein</fullName>
    </submittedName>
</protein>
<gene>
    <name evidence="2" type="ORF">HU137_08030</name>
</gene>
<evidence type="ECO:0000313" key="2">
    <source>
        <dbReference type="EMBL" id="MBA5629716.1"/>
    </source>
</evidence>
<sequence length="179" mass="21097">MKIKKICFIVLFSFSGLAFGQEALDHSQSIKANFNAKSIKAYQENSQQKLNEFYEYLTLYSHEKDAELRNQILKNIHSIVESESIKMLDFTLPSKSEISLQDFLTLIQNESYQFQILEQPISKELEWKQWTNLYTIQVKKDNQISDYSIQQIILFQPMEKRFGSKTKTVWEIKLGNQSH</sequence>
<proteinExistence type="predicted"/>